<dbReference type="Proteomes" id="UP000054248">
    <property type="component" value="Unassembled WGS sequence"/>
</dbReference>
<keyword evidence="9" id="KW-1185">Reference proteome</keyword>
<dbReference type="PIRSF" id="PIRSF039099">
    <property type="entry name" value="APP-BP1"/>
    <property type="match status" value="1"/>
</dbReference>
<evidence type="ECO:0000256" key="2">
    <source>
        <dbReference type="ARBA" id="ARBA00006868"/>
    </source>
</evidence>
<dbReference type="PANTHER" id="PTHR10953:SF29">
    <property type="entry name" value="NEDD8-ACTIVATING ENZYME E1 REGULATORY SUBUNIT"/>
    <property type="match status" value="1"/>
</dbReference>
<feature type="compositionally biased region" description="Acidic residues" evidence="6">
    <location>
        <begin position="499"/>
        <end position="514"/>
    </location>
</feature>
<dbReference type="Pfam" id="PF00899">
    <property type="entry name" value="ThiF"/>
    <property type="match status" value="1"/>
</dbReference>
<dbReference type="FunFam" id="3.40.50.720:FF:000475">
    <property type="entry name" value="NEDD8-activating enzyme E1 regulatory subunit"/>
    <property type="match status" value="1"/>
</dbReference>
<evidence type="ECO:0000259" key="7">
    <source>
        <dbReference type="Pfam" id="PF00899"/>
    </source>
</evidence>
<dbReference type="OrthoDB" id="1708823at2759"/>
<keyword evidence="4 5" id="KW-0833">Ubl conjugation pathway</keyword>
<reference evidence="8 9" key="1">
    <citation type="submission" date="2014-04" db="EMBL/GenBank/DDBJ databases">
        <authorList>
            <consortium name="DOE Joint Genome Institute"/>
            <person name="Kuo A."/>
            <person name="Girlanda M."/>
            <person name="Perotto S."/>
            <person name="Kohler A."/>
            <person name="Nagy L.G."/>
            <person name="Floudas D."/>
            <person name="Copeland A."/>
            <person name="Barry K.W."/>
            <person name="Cichocki N."/>
            <person name="Veneault-Fourrey C."/>
            <person name="LaButti K."/>
            <person name="Lindquist E.A."/>
            <person name="Lipzen A."/>
            <person name="Lundell T."/>
            <person name="Morin E."/>
            <person name="Murat C."/>
            <person name="Sun H."/>
            <person name="Tunlid A."/>
            <person name="Henrissat B."/>
            <person name="Grigoriev I.V."/>
            <person name="Hibbett D.S."/>
            <person name="Martin F."/>
            <person name="Nordberg H.P."/>
            <person name="Cantor M.N."/>
            <person name="Hua S.X."/>
        </authorList>
    </citation>
    <scope>NUCLEOTIDE SEQUENCE [LARGE SCALE GENOMIC DNA]</scope>
    <source>
        <strain evidence="8 9">MUT 4182</strain>
    </source>
</reference>
<comment type="similarity">
    <text evidence="2 5">Belongs to the ubiquitin-activating E1 family. ULA1 subfamily.</text>
</comment>
<dbReference type="Gene3D" id="3.40.50.720">
    <property type="entry name" value="NAD(P)-binding Rossmann-like Domain"/>
    <property type="match status" value="1"/>
</dbReference>
<dbReference type="HOGENOM" id="CLU_019618_2_1_1"/>
<gene>
    <name evidence="8" type="ORF">M407DRAFT_15771</name>
</gene>
<organism evidence="8 9">
    <name type="scientific">Tulasnella calospora MUT 4182</name>
    <dbReference type="NCBI Taxonomy" id="1051891"/>
    <lineage>
        <taxon>Eukaryota</taxon>
        <taxon>Fungi</taxon>
        <taxon>Dikarya</taxon>
        <taxon>Basidiomycota</taxon>
        <taxon>Agaricomycotina</taxon>
        <taxon>Agaricomycetes</taxon>
        <taxon>Cantharellales</taxon>
        <taxon>Tulasnellaceae</taxon>
        <taxon>Tulasnella</taxon>
    </lineage>
</organism>
<comment type="pathway">
    <text evidence="1 5">Protein modification; protein neddylation.</text>
</comment>
<evidence type="ECO:0000313" key="9">
    <source>
        <dbReference type="Proteomes" id="UP000054248"/>
    </source>
</evidence>
<evidence type="ECO:0000256" key="6">
    <source>
        <dbReference type="SAM" id="MobiDB-lite"/>
    </source>
</evidence>
<evidence type="ECO:0000256" key="1">
    <source>
        <dbReference type="ARBA" id="ARBA00005032"/>
    </source>
</evidence>
<dbReference type="InterPro" id="IPR000594">
    <property type="entry name" value="ThiF_NAD_FAD-bd"/>
</dbReference>
<dbReference type="Gene3D" id="3.40.50.12550">
    <property type="entry name" value="Ubiquitin-activating enzyme E1, inactive adenylation domain, subdomain 2"/>
    <property type="match status" value="1"/>
</dbReference>
<name>A0A0C3KJV9_9AGAM</name>
<dbReference type="InterPro" id="IPR030667">
    <property type="entry name" value="APP-BP1"/>
</dbReference>
<feature type="region of interest" description="Disordered" evidence="6">
    <location>
        <begin position="495"/>
        <end position="514"/>
    </location>
</feature>
<dbReference type="EMBL" id="KN823129">
    <property type="protein sequence ID" value="KIO21748.1"/>
    <property type="molecule type" value="Genomic_DNA"/>
</dbReference>
<dbReference type="UniPathway" id="UPA00885"/>
<dbReference type="GO" id="GO:0045116">
    <property type="term" value="P:protein neddylation"/>
    <property type="evidence" value="ECO:0007669"/>
    <property type="project" value="UniProtKB-UniRule"/>
</dbReference>
<dbReference type="InterPro" id="IPR035985">
    <property type="entry name" value="Ubiquitin-activating_enz"/>
</dbReference>
<accession>A0A0C3KJV9</accession>
<dbReference type="InterPro" id="IPR045886">
    <property type="entry name" value="ThiF/MoeB/HesA"/>
</dbReference>
<dbReference type="SUPFAM" id="SSF69572">
    <property type="entry name" value="Activating enzymes of the ubiquitin-like proteins"/>
    <property type="match status" value="1"/>
</dbReference>
<dbReference type="GO" id="GO:0019781">
    <property type="term" value="F:NEDD8 activating enzyme activity"/>
    <property type="evidence" value="ECO:0007669"/>
    <property type="project" value="UniProtKB-UniRule"/>
</dbReference>
<evidence type="ECO:0000256" key="4">
    <source>
        <dbReference type="ARBA" id="ARBA00022786"/>
    </source>
</evidence>
<dbReference type="PANTHER" id="PTHR10953">
    <property type="entry name" value="UBIQUITIN-ACTIVATING ENZYME E1"/>
    <property type="match status" value="1"/>
</dbReference>
<evidence type="ECO:0000256" key="3">
    <source>
        <dbReference type="ARBA" id="ARBA00015407"/>
    </source>
</evidence>
<dbReference type="GO" id="GO:0005737">
    <property type="term" value="C:cytoplasm"/>
    <property type="evidence" value="ECO:0007669"/>
    <property type="project" value="TreeGrafter"/>
</dbReference>
<proteinExistence type="inferred from homology"/>
<evidence type="ECO:0000313" key="8">
    <source>
        <dbReference type="EMBL" id="KIO21748.1"/>
    </source>
</evidence>
<reference evidence="9" key="2">
    <citation type="submission" date="2015-01" db="EMBL/GenBank/DDBJ databases">
        <title>Evolutionary Origins and Diversification of the Mycorrhizal Mutualists.</title>
        <authorList>
            <consortium name="DOE Joint Genome Institute"/>
            <consortium name="Mycorrhizal Genomics Consortium"/>
            <person name="Kohler A."/>
            <person name="Kuo A."/>
            <person name="Nagy L.G."/>
            <person name="Floudas D."/>
            <person name="Copeland A."/>
            <person name="Barry K.W."/>
            <person name="Cichocki N."/>
            <person name="Veneault-Fourrey C."/>
            <person name="LaButti K."/>
            <person name="Lindquist E.A."/>
            <person name="Lipzen A."/>
            <person name="Lundell T."/>
            <person name="Morin E."/>
            <person name="Murat C."/>
            <person name="Riley R."/>
            <person name="Ohm R."/>
            <person name="Sun H."/>
            <person name="Tunlid A."/>
            <person name="Henrissat B."/>
            <person name="Grigoriev I.V."/>
            <person name="Hibbett D.S."/>
            <person name="Martin F."/>
        </authorList>
    </citation>
    <scope>NUCLEOTIDE SEQUENCE [LARGE SCALE GENOMIC DNA]</scope>
    <source>
        <strain evidence="9">MUT 4182</strain>
    </source>
</reference>
<dbReference type="AlphaFoldDB" id="A0A0C3KJV9"/>
<comment type="function">
    <text evidence="5">Regulatory subunit of the dimeric UBA3-ULA1 E1 enzyme.</text>
</comment>
<protein>
    <recommendedName>
        <fullName evidence="3 5">NEDD8-activating enzyme E1 regulatory subunit</fullName>
    </recommendedName>
</protein>
<evidence type="ECO:0000256" key="5">
    <source>
        <dbReference type="PIRNR" id="PIRNR039099"/>
    </source>
</evidence>
<dbReference type="STRING" id="1051891.A0A0C3KJV9"/>
<sequence>MKESQDIESATVQLSPVLETTGLPGLPDSKERRYDRQLRLWAASGQSALESAHILVLGASPTSTSILKNLVLPGIGAFTILDDGVVEGKDLGANFFLETDSLGKNKAEEAIKHLGELNDSVAAHAETRALESILDDDPTYLHKFSLIIAENIPQRILERVTALLWDSSTGAGDGDADADASQTVAPPLIVVRTSGFLADFGIQLKEHSIITTHSDSAASLRIDKPFPSLLAHAFSLNFDKMDVTDHGHIPFVVILVRVLQEWKNDHAGKAPSTYAEKQEFKQRIVKMKKKDDEENFDEAVAQAYKAWTNTIVPSEIEALFNDPSTKNLTANSDPFYHLVHALQIYTSQPPHTLPLSATLPDMKSDTKSYIHLQRLYKEQAAEDKARFTDILRGIEAGAAGAGGGGSVALGMVDDFVKNAHALRLIRGKKWTGLTDDVEALTLAREMAPAAVATHLSLSALYAFEGKNGRLPKPGDGADREEMTAWVKARLTATGWAPEPEPEDSAMTGADEEEEEPMPKEITLWEHVTNAVGEVSRAPAAELPTTAALMGGMVAQEVIKVITKQYIPIDGVCAVDLASSTTGTVKV</sequence>
<feature type="domain" description="THIF-type NAD/FAD binding fold" evidence="7">
    <location>
        <begin position="34"/>
        <end position="131"/>
    </location>
</feature>